<evidence type="ECO:0000313" key="3">
    <source>
        <dbReference type="Proteomes" id="UP001172681"/>
    </source>
</evidence>
<protein>
    <submittedName>
        <fullName evidence="2">Uncharacterized protein</fullName>
    </submittedName>
</protein>
<keyword evidence="3" id="KW-1185">Reference proteome</keyword>
<gene>
    <name evidence="2" type="ORF">H2204_005056</name>
</gene>
<feature type="compositionally biased region" description="Basic and acidic residues" evidence="1">
    <location>
        <begin position="502"/>
        <end position="512"/>
    </location>
</feature>
<feature type="region of interest" description="Disordered" evidence="1">
    <location>
        <begin position="418"/>
        <end position="439"/>
    </location>
</feature>
<feature type="compositionally biased region" description="Polar residues" evidence="1">
    <location>
        <begin position="470"/>
        <end position="501"/>
    </location>
</feature>
<feature type="compositionally biased region" description="Gly residues" evidence="1">
    <location>
        <begin position="269"/>
        <end position="278"/>
    </location>
</feature>
<accession>A0AA38Y624</accession>
<feature type="region of interest" description="Disordered" evidence="1">
    <location>
        <begin position="453"/>
        <end position="512"/>
    </location>
</feature>
<dbReference type="EMBL" id="JAPDRN010000027">
    <property type="protein sequence ID" value="KAJ9636910.1"/>
    <property type="molecule type" value="Genomic_DNA"/>
</dbReference>
<feature type="region of interest" description="Disordered" evidence="1">
    <location>
        <begin position="252"/>
        <end position="347"/>
    </location>
</feature>
<evidence type="ECO:0000313" key="2">
    <source>
        <dbReference type="EMBL" id="KAJ9636910.1"/>
    </source>
</evidence>
<comment type="caution">
    <text evidence="2">The sequence shown here is derived from an EMBL/GenBank/DDBJ whole genome shotgun (WGS) entry which is preliminary data.</text>
</comment>
<reference evidence="2" key="1">
    <citation type="submission" date="2022-10" db="EMBL/GenBank/DDBJ databases">
        <title>Culturing micro-colonial fungi from biological soil crusts in the Mojave desert and describing Neophaeococcomyces mojavensis, and introducing the new genera and species Taxawa tesnikishii.</title>
        <authorList>
            <person name="Kurbessoian T."/>
            <person name="Stajich J.E."/>
        </authorList>
    </citation>
    <scope>NUCLEOTIDE SEQUENCE</scope>
    <source>
        <strain evidence="2">TK_35</strain>
    </source>
</reference>
<proteinExistence type="predicted"/>
<dbReference type="AlphaFoldDB" id="A0AA38Y624"/>
<sequence length="512" mass="54639">MASERPIAPRLPHLWIPPAALEKLPPRPTPLPRRLALAEALESLDLPRAIIPCAPCERNGNACYFCPERTTKCTSCIRAERQCIGRFDMERFRCILGQKRCLQDRSHELLTVLNRFRDAAIKAQAELLKAEMASNEHPSKGSRRLTLCRGVAINAQRDLSRAEADYNSIQMGMSALDDTSRTMLLRDMQSLGVLYGEPPLNAGTPDQNFAWMFVPGQESFCPVTNPLAPAAVVGGAAVPLLYQSSNPAGGFPPALDTTAVPGAAPAGGSPAGPGGEVPGGQLPSDLTHTGLAGEAAGPSKGSTSPAIYYTPTSSAGQQSLLSSSPAADITPDGLVGNQQAPPSPPAVSYPTPQCFADHQHLFSLPAPDSSSWAANTTPDFSAEQQRLSLSSWRTSLIHEGFVQQQSLSSSSVANLTHNASVEEQASPLPPSPIVSYPTPQSFADHQLLFSLPAPDRRTSTPAKPRKANKSALQTQTPMSGTSANWRHAQSSGTGSRPQSSRPEQKRRQKEVR</sequence>
<dbReference type="Proteomes" id="UP001172681">
    <property type="component" value="Unassembled WGS sequence"/>
</dbReference>
<evidence type="ECO:0000256" key="1">
    <source>
        <dbReference type="SAM" id="MobiDB-lite"/>
    </source>
</evidence>
<feature type="compositionally biased region" description="Low complexity" evidence="1">
    <location>
        <begin position="259"/>
        <end position="268"/>
    </location>
</feature>
<organism evidence="2 3">
    <name type="scientific">Knufia peltigerae</name>
    <dbReference type="NCBI Taxonomy" id="1002370"/>
    <lineage>
        <taxon>Eukaryota</taxon>
        <taxon>Fungi</taxon>
        <taxon>Dikarya</taxon>
        <taxon>Ascomycota</taxon>
        <taxon>Pezizomycotina</taxon>
        <taxon>Eurotiomycetes</taxon>
        <taxon>Chaetothyriomycetidae</taxon>
        <taxon>Chaetothyriales</taxon>
        <taxon>Trichomeriaceae</taxon>
        <taxon>Knufia</taxon>
    </lineage>
</organism>
<feature type="compositionally biased region" description="Low complexity" evidence="1">
    <location>
        <begin position="313"/>
        <end position="327"/>
    </location>
</feature>
<name>A0AA38Y624_9EURO</name>